<dbReference type="Pfam" id="PF12833">
    <property type="entry name" value="HTH_18"/>
    <property type="match status" value="1"/>
</dbReference>
<dbReference type="PROSITE" id="PS01124">
    <property type="entry name" value="HTH_ARAC_FAMILY_2"/>
    <property type="match status" value="1"/>
</dbReference>
<protein>
    <submittedName>
        <fullName evidence="5">Two-component system, response regulator YesN</fullName>
    </submittedName>
</protein>
<evidence type="ECO:0000256" key="2">
    <source>
        <dbReference type="ARBA" id="ARBA00023125"/>
    </source>
</evidence>
<dbReference type="InterPro" id="IPR018771">
    <property type="entry name" value="PocR_dom"/>
</dbReference>
<keyword evidence="3" id="KW-0804">Transcription</keyword>
<dbReference type="SMART" id="SM00342">
    <property type="entry name" value="HTH_ARAC"/>
    <property type="match status" value="1"/>
</dbReference>
<dbReference type="InterPro" id="IPR009057">
    <property type="entry name" value="Homeodomain-like_sf"/>
</dbReference>
<keyword evidence="2" id="KW-0238">DNA-binding</keyword>
<dbReference type="InterPro" id="IPR020449">
    <property type="entry name" value="Tscrpt_reg_AraC-type_HTH"/>
</dbReference>
<dbReference type="EMBL" id="LT838272">
    <property type="protein sequence ID" value="SMB99068.1"/>
    <property type="molecule type" value="Genomic_DNA"/>
</dbReference>
<evidence type="ECO:0000256" key="1">
    <source>
        <dbReference type="ARBA" id="ARBA00023015"/>
    </source>
</evidence>
<dbReference type="PROSITE" id="PS00041">
    <property type="entry name" value="HTH_ARAC_FAMILY_1"/>
    <property type="match status" value="1"/>
</dbReference>
<dbReference type="Pfam" id="PF10114">
    <property type="entry name" value="PocR"/>
    <property type="match status" value="1"/>
</dbReference>
<accession>A0A1W1W0E4</accession>
<dbReference type="AlphaFoldDB" id="A0A1W1W0E4"/>
<dbReference type="InterPro" id="IPR018062">
    <property type="entry name" value="HTH_AraC-typ_CS"/>
</dbReference>
<keyword evidence="6" id="KW-1185">Reference proteome</keyword>
<dbReference type="InterPro" id="IPR018060">
    <property type="entry name" value="HTH_AraC"/>
</dbReference>
<dbReference type="STRING" id="698762.SAMN00808754_2726"/>
<organism evidence="5 6">
    <name type="scientific">Thermanaeromonas toyohensis ToBE</name>
    <dbReference type="NCBI Taxonomy" id="698762"/>
    <lineage>
        <taxon>Bacteria</taxon>
        <taxon>Bacillati</taxon>
        <taxon>Bacillota</taxon>
        <taxon>Clostridia</taxon>
        <taxon>Neomoorellales</taxon>
        <taxon>Neomoorellaceae</taxon>
        <taxon>Thermanaeromonas</taxon>
    </lineage>
</organism>
<dbReference type="GO" id="GO:0003700">
    <property type="term" value="F:DNA-binding transcription factor activity"/>
    <property type="evidence" value="ECO:0007669"/>
    <property type="project" value="InterPro"/>
</dbReference>
<dbReference type="Proteomes" id="UP000192569">
    <property type="component" value="Chromosome I"/>
</dbReference>
<gene>
    <name evidence="5" type="ORF">SAMN00808754_2726</name>
</gene>
<evidence type="ECO:0000259" key="4">
    <source>
        <dbReference type="PROSITE" id="PS01124"/>
    </source>
</evidence>
<evidence type="ECO:0000256" key="3">
    <source>
        <dbReference type="ARBA" id="ARBA00023163"/>
    </source>
</evidence>
<dbReference type="GO" id="GO:0043565">
    <property type="term" value="F:sequence-specific DNA binding"/>
    <property type="evidence" value="ECO:0007669"/>
    <property type="project" value="InterPro"/>
</dbReference>
<sequence length="434" mass="48695">MQGQLVQRLLRSFTEATGVRAAVFNAEGEPWLEVEDYHYHSPFCQMVNSVSEGNERCRETHIKACRQAYGLCDPYIFFCHAGLVHWAVPILVGDQVKAVIICGQVLMWELDDLAIEEILRKVKDLELPEEELKEAILRIQVVSPRKVQGAVELLKLVARHIATSALPIPSLASNNNIPPADPSRGCRFPAVKSEQITGGSLWSWLVEAQPWRQGDSYQLEKEQALITKVRLGDREGAETVLEELLGNILFVGINRAETIKFRLLELLALLSRAALAGGATAEEILELSMKYMEGLSKLSLEESILWIFQALEDFINSTCARSGKTRISSPYIKQAIAYINKNFSRNIGVEDVARAVGISPAHLSRLFKQELGRTVIEYLTLVRLEQAKLLLRKGDLTLEEISRRVGYNDVAYFSRVFKREVGVTPGIFRSTTVM</sequence>
<dbReference type="PANTHER" id="PTHR43280">
    <property type="entry name" value="ARAC-FAMILY TRANSCRIPTIONAL REGULATOR"/>
    <property type="match status" value="1"/>
</dbReference>
<dbReference type="PANTHER" id="PTHR43280:SF2">
    <property type="entry name" value="HTH-TYPE TRANSCRIPTIONAL REGULATOR EXSA"/>
    <property type="match status" value="1"/>
</dbReference>
<dbReference type="SUPFAM" id="SSF46689">
    <property type="entry name" value="Homeodomain-like"/>
    <property type="match status" value="2"/>
</dbReference>
<proteinExistence type="predicted"/>
<feature type="domain" description="HTH araC/xylS-type" evidence="4">
    <location>
        <begin position="333"/>
        <end position="431"/>
    </location>
</feature>
<evidence type="ECO:0000313" key="5">
    <source>
        <dbReference type="EMBL" id="SMB99068.1"/>
    </source>
</evidence>
<name>A0A1W1W0E4_9FIRM</name>
<reference evidence="5 6" key="1">
    <citation type="submission" date="2017-04" db="EMBL/GenBank/DDBJ databases">
        <authorList>
            <person name="Afonso C.L."/>
            <person name="Miller P.J."/>
            <person name="Scott M.A."/>
            <person name="Spackman E."/>
            <person name="Goraichik I."/>
            <person name="Dimitrov K.M."/>
            <person name="Suarez D.L."/>
            <person name="Swayne D.E."/>
        </authorList>
    </citation>
    <scope>NUCLEOTIDE SEQUENCE [LARGE SCALE GENOMIC DNA]</scope>
    <source>
        <strain evidence="5 6">ToBE</strain>
    </source>
</reference>
<evidence type="ECO:0000313" key="6">
    <source>
        <dbReference type="Proteomes" id="UP000192569"/>
    </source>
</evidence>
<dbReference type="PRINTS" id="PR00032">
    <property type="entry name" value="HTHARAC"/>
</dbReference>
<dbReference type="Gene3D" id="1.10.10.60">
    <property type="entry name" value="Homeodomain-like"/>
    <property type="match status" value="2"/>
</dbReference>
<keyword evidence="1" id="KW-0805">Transcription regulation</keyword>